<dbReference type="GO" id="GO:0005524">
    <property type="term" value="F:ATP binding"/>
    <property type="evidence" value="ECO:0007669"/>
    <property type="project" value="UniProtKB-KW"/>
</dbReference>
<dbReference type="Pfam" id="PF25467">
    <property type="entry name" value="NOL9_C"/>
    <property type="match status" value="1"/>
</dbReference>
<name>A0AAD5LMJ0_PYTIN</name>
<dbReference type="InterPro" id="IPR045116">
    <property type="entry name" value="Clp1/Grc3"/>
</dbReference>
<feature type="region of interest" description="Disordered" evidence="9">
    <location>
        <begin position="1"/>
        <end position="24"/>
    </location>
</feature>
<keyword evidence="6" id="KW-0418">Kinase</keyword>
<dbReference type="InterPro" id="IPR032319">
    <property type="entry name" value="CLP1_P"/>
</dbReference>
<keyword evidence="5" id="KW-0547">Nucleotide-binding</keyword>
<evidence type="ECO:0000256" key="2">
    <source>
        <dbReference type="ARBA" id="ARBA00011003"/>
    </source>
</evidence>
<proteinExistence type="inferred from homology"/>
<keyword evidence="4" id="KW-0808">Transferase</keyword>
<dbReference type="PANTHER" id="PTHR12755:SF3">
    <property type="entry name" value="POLYNUCLEOTIDE 5'-HYDROXYL-KINASE NOL9"/>
    <property type="match status" value="1"/>
</dbReference>
<dbReference type="InterPro" id="IPR027417">
    <property type="entry name" value="P-loop_NTPase"/>
</dbReference>
<gene>
    <name evidence="12" type="ORF">P43SY_004838</name>
</gene>
<feature type="compositionally biased region" description="Polar residues" evidence="9">
    <location>
        <begin position="1"/>
        <end position="10"/>
    </location>
</feature>
<keyword evidence="8" id="KW-0539">Nucleus</keyword>
<dbReference type="PANTHER" id="PTHR12755">
    <property type="entry name" value="CLEAVAGE/POLYADENYLATION FACTOR IA SUBUNIT CLP1P"/>
    <property type="match status" value="1"/>
</dbReference>
<feature type="domain" description="Clp1 P-loop" evidence="10">
    <location>
        <begin position="273"/>
        <end position="459"/>
    </location>
</feature>
<keyword evidence="7" id="KW-0067">ATP-binding</keyword>
<evidence type="ECO:0000256" key="6">
    <source>
        <dbReference type="ARBA" id="ARBA00022777"/>
    </source>
</evidence>
<dbReference type="EMBL" id="JAKCXM010000073">
    <property type="protein sequence ID" value="KAJ0403865.1"/>
    <property type="molecule type" value="Genomic_DNA"/>
</dbReference>
<dbReference type="GO" id="GO:0005730">
    <property type="term" value="C:nucleolus"/>
    <property type="evidence" value="ECO:0007669"/>
    <property type="project" value="UniProtKB-SubCell"/>
</dbReference>
<accession>A0AAD5LMJ0</accession>
<sequence length="656" mass="70298">MAVMDTSTSLKRPLGAAPGDGTATAAPATAIRATSVSSGRVVVVGMHVASSLQCAGMALLRVFQGHVELLGWQPALGTYYSVHSPKWNSLLVIHGRAHDAAARDGRKALLDAEYQASFDGVTAELFAAMEPHAPSVGFDADEEHAADRLAREMAETFPIVLVLRAAPVTFGNVMCYYETPAHASTVVLPGFKLIMTKDELARLVESSSSSSSESAALAGSTHSPKPAAQVLRELVVADPSRPIQISSGWQSAVEALEQSLRAGDSAQRIVVCGGKDVGKSTFCRYLVNRLLALYDVVAFLDTDLGQPELTPPGMVSLHALTTPLLGPGFTHMKTPLRAFFCGGTNPGTDPLYYMRAVQSLLRLYERKYSKSPRVVPLVINTDGWVKSMGHDLLCSVIAQAAPQHIVQLLSTTRSKQFDLPSHGPWRVHSVEPWDPVGSATVQAPRSSKEMRLYRLHSYFLGQTRCTAVPRQQLQNLHFITEKDRLSSSIVQAYGALSPFAVPFDAVDVAFAGASVPPSQVLLSLNCSVVGLCVNPQRAPRESDAVALAGPPRIQLHRVHAPCVGLGLVRAVDAERRCLLVLSPLPLELLRHVNLLVRGNISVDPLVVAAEATTQAPPYGVLDVIPSEGSGSTAMQSRNNIKRKREDGGNAGPQGRR</sequence>
<dbReference type="Proteomes" id="UP001209570">
    <property type="component" value="Unassembled WGS sequence"/>
</dbReference>
<dbReference type="GO" id="GO:0000448">
    <property type="term" value="P:cleavage in ITS2 between 5.8S rRNA and LSU-rRNA of tricistronic rRNA transcript (SSU-rRNA, 5.8S rRNA, LSU-rRNA)"/>
    <property type="evidence" value="ECO:0007669"/>
    <property type="project" value="TreeGrafter"/>
</dbReference>
<dbReference type="InterPro" id="IPR057570">
    <property type="entry name" value="NOL9_C"/>
</dbReference>
<keyword evidence="13" id="KW-1185">Reference proteome</keyword>
<reference evidence="12" key="1">
    <citation type="submission" date="2021-12" db="EMBL/GenBank/DDBJ databases">
        <title>Prjna785345.</title>
        <authorList>
            <person name="Rujirawat T."/>
            <person name="Krajaejun T."/>
        </authorList>
    </citation>
    <scope>NUCLEOTIDE SEQUENCE</scope>
    <source>
        <strain evidence="12">Pi057C3</strain>
    </source>
</reference>
<dbReference type="GO" id="GO:0051731">
    <property type="term" value="F:polynucleotide 5'-hydroxyl-kinase activity"/>
    <property type="evidence" value="ECO:0007669"/>
    <property type="project" value="InterPro"/>
</dbReference>
<comment type="caution">
    <text evidence="12">The sequence shown here is derived from an EMBL/GenBank/DDBJ whole genome shotgun (WGS) entry which is preliminary data.</text>
</comment>
<evidence type="ECO:0000256" key="4">
    <source>
        <dbReference type="ARBA" id="ARBA00022679"/>
    </source>
</evidence>
<evidence type="ECO:0000256" key="9">
    <source>
        <dbReference type="SAM" id="MobiDB-lite"/>
    </source>
</evidence>
<feature type="compositionally biased region" description="Polar residues" evidence="9">
    <location>
        <begin position="628"/>
        <end position="638"/>
    </location>
</feature>
<comment type="subcellular location">
    <subcellularLocation>
        <location evidence="1">Nucleus</location>
        <location evidence="1">Nucleolus</location>
    </subcellularLocation>
</comment>
<organism evidence="12 13">
    <name type="scientific">Pythium insidiosum</name>
    <name type="common">Pythiosis disease agent</name>
    <dbReference type="NCBI Taxonomy" id="114742"/>
    <lineage>
        <taxon>Eukaryota</taxon>
        <taxon>Sar</taxon>
        <taxon>Stramenopiles</taxon>
        <taxon>Oomycota</taxon>
        <taxon>Peronosporomycetes</taxon>
        <taxon>Pythiales</taxon>
        <taxon>Pythiaceae</taxon>
        <taxon>Pythium</taxon>
    </lineage>
</organism>
<evidence type="ECO:0000256" key="8">
    <source>
        <dbReference type="ARBA" id="ARBA00023242"/>
    </source>
</evidence>
<evidence type="ECO:0000259" key="10">
    <source>
        <dbReference type="Pfam" id="PF16575"/>
    </source>
</evidence>
<keyword evidence="3" id="KW-0698">rRNA processing</keyword>
<feature type="domain" description="NOL9 C-terminal" evidence="11">
    <location>
        <begin position="496"/>
        <end position="601"/>
    </location>
</feature>
<dbReference type="Pfam" id="PF16575">
    <property type="entry name" value="CLP1_P"/>
    <property type="match status" value="1"/>
</dbReference>
<evidence type="ECO:0000313" key="13">
    <source>
        <dbReference type="Proteomes" id="UP001209570"/>
    </source>
</evidence>
<protein>
    <submittedName>
        <fullName evidence="12">Uncharacterized protein</fullName>
    </submittedName>
</protein>
<feature type="region of interest" description="Disordered" evidence="9">
    <location>
        <begin position="624"/>
        <end position="656"/>
    </location>
</feature>
<evidence type="ECO:0000313" key="12">
    <source>
        <dbReference type="EMBL" id="KAJ0403865.1"/>
    </source>
</evidence>
<comment type="similarity">
    <text evidence="2">Belongs to the Clp1 family. NOL9/GRC3 subfamily.</text>
</comment>
<evidence type="ECO:0000256" key="7">
    <source>
        <dbReference type="ARBA" id="ARBA00022840"/>
    </source>
</evidence>
<evidence type="ECO:0000259" key="11">
    <source>
        <dbReference type="Pfam" id="PF25467"/>
    </source>
</evidence>
<dbReference type="Gene3D" id="3.40.50.300">
    <property type="entry name" value="P-loop containing nucleotide triphosphate hydrolases"/>
    <property type="match status" value="1"/>
</dbReference>
<feature type="compositionally biased region" description="Low complexity" evidence="9">
    <location>
        <begin position="13"/>
        <end position="24"/>
    </location>
</feature>
<evidence type="ECO:0000256" key="1">
    <source>
        <dbReference type="ARBA" id="ARBA00004604"/>
    </source>
</evidence>
<dbReference type="AlphaFoldDB" id="A0AAD5LMJ0"/>
<evidence type="ECO:0000256" key="3">
    <source>
        <dbReference type="ARBA" id="ARBA00022552"/>
    </source>
</evidence>
<evidence type="ECO:0000256" key="5">
    <source>
        <dbReference type="ARBA" id="ARBA00022741"/>
    </source>
</evidence>